<evidence type="ECO:0000256" key="8">
    <source>
        <dbReference type="ARBA" id="ARBA00022898"/>
    </source>
</evidence>
<dbReference type="CDD" id="cd00609">
    <property type="entry name" value="AAT_like"/>
    <property type="match status" value="1"/>
</dbReference>
<dbReference type="Pfam" id="PF00155">
    <property type="entry name" value="Aminotran_1_2"/>
    <property type="match status" value="1"/>
</dbReference>
<dbReference type="AlphaFoldDB" id="A0A395M139"/>
<dbReference type="EMBL" id="PHFL01000051">
    <property type="protein sequence ID" value="RFM23938.1"/>
    <property type="molecule type" value="Genomic_DNA"/>
</dbReference>
<dbReference type="PROSITE" id="PS00599">
    <property type="entry name" value="AA_TRANSFER_CLASS_2"/>
    <property type="match status" value="1"/>
</dbReference>
<comment type="subunit">
    <text evidence="4 11">Homodimer.</text>
</comment>
<dbReference type="GO" id="GO:0000105">
    <property type="term" value="P:L-histidine biosynthetic process"/>
    <property type="evidence" value="ECO:0007669"/>
    <property type="project" value="UniProtKB-UniRule"/>
</dbReference>
<dbReference type="NCBIfam" id="TIGR01141">
    <property type="entry name" value="hisC"/>
    <property type="match status" value="1"/>
</dbReference>
<organism evidence="13 14">
    <name type="scientific">Candidatus Thermochlorobacter aerophilus</name>
    <dbReference type="NCBI Taxonomy" id="1868324"/>
    <lineage>
        <taxon>Bacteria</taxon>
        <taxon>Pseudomonadati</taxon>
        <taxon>Chlorobiota</taxon>
        <taxon>Chlorobiia</taxon>
        <taxon>Chlorobiales</taxon>
        <taxon>Candidatus Thermochlorobacteriaceae</taxon>
        <taxon>Candidatus Thermochlorobacter</taxon>
    </lineage>
</organism>
<dbReference type="HAMAP" id="MF_01023">
    <property type="entry name" value="HisC_aminotrans_2"/>
    <property type="match status" value="1"/>
</dbReference>
<evidence type="ECO:0000256" key="2">
    <source>
        <dbReference type="ARBA" id="ARBA00005011"/>
    </source>
</evidence>
<dbReference type="UniPathway" id="UPA00031">
    <property type="reaction ID" value="UER00012"/>
</dbReference>
<evidence type="ECO:0000256" key="3">
    <source>
        <dbReference type="ARBA" id="ARBA00007970"/>
    </source>
</evidence>
<evidence type="ECO:0000256" key="10">
    <source>
        <dbReference type="ARBA" id="ARBA00047481"/>
    </source>
</evidence>
<dbReference type="InterPro" id="IPR015422">
    <property type="entry name" value="PyrdxlP-dep_Trfase_small"/>
</dbReference>
<dbReference type="InterPro" id="IPR004839">
    <property type="entry name" value="Aminotransferase_I/II_large"/>
</dbReference>
<comment type="cofactor">
    <cofactor evidence="1 11">
        <name>pyridoxal 5'-phosphate</name>
        <dbReference type="ChEBI" id="CHEBI:597326"/>
    </cofactor>
</comment>
<evidence type="ECO:0000313" key="14">
    <source>
        <dbReference type="Proteomes" id="UP000266389"/>
    </source>
</evidence>
<reference evidence="13 14" key="1">
    <citation type="journal article" date="2011" name="ISME J.">
        <title>Community ecology of hot spring cyanobacterial mats: predominant populations and their functional potential.</title>
        <authorList>
            <person name="Klatt C.G."/>
            <person name="Wood J.M."/>
            <person name="Rusch D.B."/>
            <person name="Bateson M.M."/>
            <person name="Hamamura N."/>
            <person name="Heidelberg J.F."/>
            <person name="Grossman A.R."/>
            <person name="Bhaya D."/>
            <person name="Cohan F.M."/>
            <person name="Kuhl M."/>
            <person name="Bryant D.A."/>
            <person name="Ward D.M."/>
        </authorList>
    </citation>
    <scope>NUCLEOTIDE SEQUENCE [LARGE SCALE GENOMIC DNA]</scope>
    <source>
        <strain evidence="13">OS</strain>
    </source>
</reference>
<dbReference type="PANTHER" id="PTHR42885:SF2">
    <property type="entry name" value="HISTIDINOL-PHOSPHATE AMINOTRANSFERASE"/>
    <property type="match status" value="1"/>
</dbReference>
<evidence type="ECO:0000256" key="4">
    <source>
        <dbReference type="ARBA" id="ARBA00011738"/>
    </source>
</evidence>
<comment type="pathway">
    <text evidence="2 11">Amino-acid biosynthesis; L-histidine biosynthesis; L-histidine from 5-phospho-alpha-D-ribose 1-diphosphate: step 7/9.</text>
</comment>
<dbReference type="InterPro" id="IPR015421">
    <property type="entry name" value="PyrdxlP-dep_Trfase_major"/>
</dbReference>
<dbReference type="PANTHER" id="PTHR42885">
    <property type="entry name" value="HISTIDINOL-PHOSPHATE AMINOTRANSFERASE-RELATED"/>
    <property type="match status" value="1"/>
</dbReference>
<proteinExistence type="inferred from homology"/>
<dbReference type="InterPro" id="IPR005861">
    <property type="entry name" value="HisP_aminotrans"/>
</dbReference>
<evidence type="ECO:0000256" key="5">
    <source>
        <dbReference type="ARBA" id="ARBA00022576"/>
    </source>
</evidence>
<evidence type="ECO:0000256" key="6">
    <source>
        <dbReference type="ARBA" id="ARBA00022605"/>
    </source>
</evidence>
<protein>
    <recommendedName>
        <fullName evidence="11">Histidinol-phosphate aminotransferase</fullName>
        <ecNumber evidence="11">2.6.1.9</ecNumber>
    </recommendedName>
    <alternativeName>
        <fullName evidence="11">Imidazole acetol-phosphate transaminase</fullName>
    </alternativeName>
</protein>
<dbReference type="Gene3D" id="3.90.1150.10">
    <property type="entry name" value="Aspartate Aminotransferase, domain 1"/>
    <property type="match status" value="1"/>
</dbReference>
<keyword evidence="5 11" id="KW-0032">Aminotransferase</keyword>
<evidence type="ECO:0000256" key="1">
    <source>
        <dbReference type="ARBA" id="ARBA00001933"/>
    </source>
</evidence>
<keyword evidence="7 11" id="KW-0808">Transferase</keyword>
<keyword evidence="8 11" id="KW-0663">Pyridoxal phosphate</keyword>
<keyword evidence="9 11" id="KW-0368">Histidine biosynthesis</keyword>
<sequence length="363" mass="41272">MPTSFQIDTNFLDHIKPTVRRMSAYTVEGGQEAEVKLNQNENPYDLPEWLKREIVEAFVKESWNRYPSTFSDAAVARYAEFINVPKECVIMGNGSNELIYTIFLATLHRHASVLIPAPSFSLYDKVAALMEAEILHVAMTPTLDFDTEQILEEAHRSRPNLIVLSTANNPTSRSMKFEDIERIVSQTRSLVLVDEAYAEFSRERSALELLENYSNVIVLRTLSKAFSMAGLRIGFAISNPMLTAELLKPKIPFASTRLAEIAVIKVLENYHLVRATIEQILSERERLMQALRTISQIQVLDSDANFLIVRVEHPKRIFEALKAKGVLVRDVSKYPMMEHCLRISIGSPEENNRLLAALTEIFE</sequence>
<evidence type="ECO:0000256" key="9">
    <source>
        <dbReference type="ARBA" id="ARBA00023102"/>
    </source>
</evidence>
<evidence type="ECO:0000256" key="7">
    <source>
        <dbReference type="ARBA" id="ARBA00022679"/>
    </source>
</evidence>
<dbReference type="EC" id="2.6.1.9" evidence="11"/>
<dbReference type="Proteomes" id="UP000266389">
    <property type="component" value="Unassembled WGS sequence"/>
</dbReference>
<accession>A0A395M139</accession>
<dbReference type="GO" id="GO:0004400">
    <property type="term" value="F:histidinol-phosphate transaminase activity"/>
    <property type="evidence" value="ECO:0007669"/>
    <property type="project" value="UniProtKB-UniRule"/>
</dbReference>
<evidence type="ECO:0000259" key="12">
    <source>
        <dbReference type="Pfam" id="PF00155"/>
    </source>
</evidence>
<feature type="modified residue" description="N6-(pyridoxal phosphate)lysine" evidence="11">
    <location>
        <position position="224"/>
    </location>
</feature>
<comment type="caution">
    <text evidence="13">The sequence shown here is derived from an EMBL/GenBank/DDBJ whole genome shotgun (WGS) entry which is preliminary data.</text>
</comment>
<comment type="catalytic activity">
    <reaction evidence="10 11">
        <text>L-histidinol phosphate + 2-oxoglutarate = 3-(imidazol-4-yl)-2-oxopropyl phosphate + L-glutamate</text>
        <dbReference type="Rhea" id="RHEA:23744"/>
        <dbReference type="ChEBI" id="CHEBI:16810"/>
        <dbReference type="ChEBI" id="CHEBI:29985"/>
        <dbReference type="ChEBI" id="CHEBI:57766"/>
        <dbReference type="ChEBI" id="CHEBI:57980"/>
        <dbReference type="EC" id="2.6.1.9"/>
    </reaction>
</comment>
<gene>
    <name evidence="11 13" type="primary">hisC</name>
    <name evidence="13" type="ORF">D0433_08435</name>
</gene>
<feature type="domain" description="Aminotransferase class I/classII large" evidence="12">
    <location>
        <begin position="35"/>
        <end position="358"/>
    </location>
</feature>
<dbReference type="InterPro" id="IPR015424">
    <property type="entry name" value="PyrdxlP-dep_Trfase"/>
</dbReference>
<dbReference type="GO" id="GO:0030170">
    <property type="term" value="F:pyridoxal phosphate binding"/>
    <property type="evidence" value="ECO:0007669"/>
    <property type="project" value="InterPro"/>
</dbReference>
<evidence type="ECO:0000313" key="13">
    <source>
        <dbReference type="EMBL" id="RFM23938.1"/>
    </source>
</evidence>
<dbReference type="InterPro" id="IPR001917">
    <property type="entry name" value="Aminotrans_II_pyridoxalP_BS"/>
</dbReference>
<comment type="similarity">
    <text evidence="3 11">Belongs to the class-II pyridoxal-phosphate-dependent aminotransferase family. Histidinol-phosphate aminotransferase subfamily.</text>
</comment>
<evidence type="ECO:0000256" key="11">
    <source>
        <dbReference type="HAMAP-Rule" id="MF_01023"/>
    </source>
</evidence>
<dbReference type="SUPFAM" id="SSF53383">
    <property type="entry name" value="PLP-dependent transferases"/>
    <property type="match status" value="1"/>
</dbReference>
<dbReference type="Gene3D" id="3.40.640.10">
    <property type="entry name" value="Type I PLP-dependent aspartate aminotransferase-like (Major domain)"/>
    <property type="match status" value="1"/>
</dbReference>
<name>A0A395M139_9BACT</name>
<keyword evidence="6 11" id="KW-0028">Amino-acid biosynthesis</keyword>